<gene>
    <name evidence="2" type="ORF">TGDOM2_201730</name>
</gene>
<sequence length="206" mass="23220">MLIWFRLRLPFLIFKNCFCENKANCFERRVVVVRQGVPGDEGNAAYVWIFRFFISSRFAVFSEGDLLSEMQFNSFKKQNRKPSLCAVSQEQRQRTPNECFLLPLCPDAQLLLQFLFTDRCCFSLSRQSRPSAAISPLSLSFESSVFVSFLRHLSCLSCCLSSLLSSPSAPAGRQPEHALLSVSAFLVPSQFPLSKMLVSAAVDLPL</sequence>
<organism evidence="2 3">
    <name type="scientific">Toxoplasma gondii GAB2-2007-GAL-DOM2</name>
    <dbReference type="NCBI Taxonomy" id="1130820"/>
    <lineage>
        <taxon>Eukaryota</taxon>
        <taxon>Sar</taxon>
        <taxon>Alveolata</taxon>
        <taxon>Apicomplexa</taxon>
        <taxon>Conoidasida</taxon>
        <taxon>Coccidia</taxon>
        <taxon>Eucoccidiorida</taxon>
        <taxon>Eimeriorina</taxon>
        <taxon>Sarcocystidae</taxon>
        <taxon>Toxoplasma</taxon>
    </lineage>
</organism>
<dbReference type="Proteomes" id="UP000028837">
    <property type="component" value="Unassembled WGS sequence"/>
</dbReference>
<protein>
    <recommendedName>
        <fullName evidence="4">Transmembrane protein</fullName>
    </recommendedName>
</protein>
<accession>A0A086K9P7</accession>
<evidence type="ECO:0000313" key="3">
    <source>
        <dbReference type="Proteomes" id="UP000028837"/>
    </source>
</evidence>
<name>A0A086K9P7_TOXGO</name>
<reference evidence="2 3" key="1">
    <citation type="submission" date="2014-02" db="EMBL/GenBank/DDBJ databases">
        <authorList>
            <person name="Sibley D."/>
            <person name="Venepally P."/>
            <person name="Karamycheva S."/>
            <person name="Hadjithomas M."/>
            <person name="Khan A."/>
            <person name="Brunk B."/>
            <person name="Roos D."/>
            <person name="Caler E."/>
            <person name="Lorenzi H."/>
        </authorList>
    </citation>
    <scope>NUCLEOTIDE SEQUENCE [LARGE SCALE GENOMIC DNA]</scope>
    <source>
        <strain evidence="2 3">GAB2-2007-GAL-DOM2</strain>
    </source>
</reference>
<dbReference type="VEuPathDB" id="ToxoDB:TGDOM2_201730"/>
<evidence type="ECO:0000256" key="1">
    <source>
        <dbReference type="SAM" id="SignalP"/>
    </source>
</evidence>
<feature type="chain" id="PRO_5001809012" description="Transmembrane protein" evidence="1">
    <location>
        <begin position="20"/>
        <end position="206"/>
    </location>
</feature>
<dbReference type="OrthoDB" id="10438494at2759"/>
<proteinExistence type="predicted"/>
<evidence type="ECO:0000313" key="2">
    <source>
        <dbReference type="EMBL" id="KFG41115.1"/>
    </source>
</evidence>
<comment type="caution">
    <text evidence="2">The sequence shown here is derived from an EMBL/GenBank/DDBJ whole genome shotgun (WGS) entry which is preliminary data.</text>
</comment>
<feature type="signal peptide" evidence="1">
    <location>
        <begin position="1"/>
        <end position="19"/>
    </location>
</feature>
<dbReference type="AlphaFoldDB" id="A0A086K9P7"/>
<dbReference type="EMBL" id="AHZU02000715">
    <property type="protein sequence ID" value="KFG41115.1"/>
    <property type="molecule type" value="Genomic_DNA"/>
</dbReference>
<keyword evidence="1" id="KW-0732">Signal</keyword>
<evidence type="ECO:0008006" key="4">
    <source>
        <dbReference type="Google" id="ProtNLM"/>
    </source>
</evidence>